<dbReference type="AlphaFoldDB" id="A0A7R9M719"/>
<dbReference type="Proteomes" id="UP000728032">
    <property type="component" value="Unassembled WGS sequence"/>
</dbReference>
<organism evidence="1">
    <name type="scientific">Oppiella nova</name>
    <dbReference type="NCBI Taxonomy" id="334625"/>
    <lineage>
        <taxon>Eukaryota</taxon>
        <taxon>Metazoa</taxon>
        <taxon>Ecdysozoa</taxon>
        <taxon>Arthropoda</taxon>
        <taxon>Chelicerata</taxon>
        <taxon>Arachnida</taxon>
        <taxon>Acari</taxon>
        <taxon>Acariformes</taxon>
        <taxon>Sarcoptiformes</taxon>
        <taxon>Oribatida</taxon>
        <taxon>Brachypylina</taxon>
        <taxon>Oppioidea</taxon>
        <taxon>Oppiidae</taxon>
        <taxon>Oppiella</taxon>
    </lineage>
</organism>
<sequence>MGPNEDRYSTNHLKCTYCTGNATHLLSTCDDCIDGQLTTDSTIPLNEFLENMIELNKEMNDTNEEQNRTDGHKLQGILDLVANHVLNSSVTVQMSTKYMLFGTYLTDCRCFNLSTQSIKLIAIKPNLSDINFKYHITVPFGDIQRVMYCRMACLPLVLMEVTEESNKKIQVSMQLGFKSAVNGFKFNVNSDDIIERYIAFELENDYEWHDFIDVFNHRSKVVNKDIIFREISEENSKKFLKQMNAKSMAAVRRSQLYLATY</sequence>
<protein>
    <submittedName>
        <fullName evidence="1">Uncharacterized protein</fullName>
    </submittedName>
</protein>
<keyword evidence="2" id="KW-1185">Reference proteome</keyword>
<gene>
    <name evidence="1" type="ORF">ONB1V03_LOCUS10253</name>
</gene>
<accession>A0A7R9M719</accession>
<dbReference type="OrthoDB" id="6530795at2759"/>
<evidence type="ECO:0000313" key="2">
    <source>
        <dbReference type="Proteomes" id="UP000728032"/>
    </source>
</evidence>
<dbReference type="EMBL" id="OC921669">
    <property type="protein sequence ID" value="CAD7653600.1"/>
    <property type="molecule type" value="Genomic_DNA"/>
</dbReference>
<proteinExistence type="predicted"/>
<name>A0A7R9M719_9ACAR</name>
<evidence type="ECO:0000313" key="1">
    <source>
        <dbReference type="EMBL" id="CAD7653600.1"/>
    </source>
</evidence>
<reference evidence="1" key="1">
    <citation type="submission" date="2020-11" db="EMBL/GenBank/DDBJ databases">
        <authorList>
            <person name="Tran Van P."/>
        </authorList>
    </citation>
    <scope>NUCLEOTIDE SEQUENCE</scope>
</reference>
<dbReference type="EMBL" id="CAJPVJ010006844">
    <property type="protein sequence ID" value="CAG2170787.1"/>
    <property type="molecule type" value="Genomic_DNA"/>
</dbReference>